<dbReference type="EMBL" id="JABWSX010000001">
    <property type="protein sequence ID" value="NVL05675.1"/>
    <property type="molecule type" value="Genomic_DNA"/>
</dbReference>
<protein>
    <submittedName>
        <fullName evidence="7">ABC transporter ATP-binding protein</fullName>
    </submittedName>
</protein>
<dbReference type="SUPFAM" id="SSF52540">
    <property type="entry name" value="P-loop containing nucleoside triphosphate hydrolases"/>
    <property type="match status" value="1"/>
</dbReference>
<comment type="similarity">
    <text evidence="1">Belongs to the ABC transporter superfamily.</text>
</comment>
<proteinExistence type="inferred from homology"/>
<evidence type="ECO:0000256" key="5">
    <source>
        <dbReference type="ARBA" id="ARBA00024722"/>
    </source>
</evidence>
<dbReference type="Pfam" id="PF08402">
    <property type="entry name" value="TOBE_2"/>
    <property type="match status" value="1"/>
</dbReference>
<organism evidence="7">
    <name type="scientific">Bradyrhizobium quebecense</name>
    <dbReference type="NCBI Taxonomy" id="2748629"/>
    <lineage>
        <taxon>Bacteria</taxon>
        <taxon>Pseudomonadati</taxon>
        <taxon>Pseudomonadota</taxon>
        <taxon>Alphaproteobacteria</taxon>
        <taxon>Hyphomicrobiales</taxon>
        <taxon>Nitrobacteraceae</taxon>
        <taxon>Bradyrhizobium</taxon>
    </lineage>
</organism>
<dbReference type="InterPro" id="IPR013611">
    <property type="entry name" value="Transp-assoc_OB_typ2"/>
</dbReference>
<dbReference type="GO" id="GO:0015697">
    <property type="term" value="P:quaternary ammonium group transport"/>
    <property type="evidence" value="ECO:0007669"/>
    <property type="project" value="UniProtKB-ARBA"/>
</dbReference>
<comment type="function">
    <text evidence="5">Involved in beta-(1--&gt;2)glucan export. Transmembrane domains (TMD) form a pore in the inner membrane and the ATP-binding domain (NBD) is responsible for energy generation.</text>
</comment>
<dbReference type="Gene3D" id="2.40.50.100">
    <property type="match status" value="1"/>
</dbReference>
<dbReference type="GO" id="GO:0043190">
    <property type="term" value="C:ATP-binding cassette (ABC) transporter complex"/>
    <property type="evidence" value="ECO:0007669"/>
    <property type="project" value="InterPro"/>
</dbReference>
<accession>A0A973WMC6</accession>
<dbReference type="InterPro" id="IPR017871">
    <property type="entry name" value="ABC_transporter-like_CS"/>
</dbReference>
<dbReference type="Pfam" id="PF00005">
    <property type="entry name" value="ABC_tran"/>
    <property type="match status" value="1"/>
</dbReference>
<dbReference type="InterPro" id="IPR003439">
    <property type="entry name" value="ABC_transporter-like_ATP-bd"/>
</dbReference>
<sequence>MLKPSANVEGEQTAVHFDAVTKRFDDVVALNAVTLGVGRSEFVTLLGPSGCGKTTLLKLAAGFLRPDGGSISIEGKRVNDIPTYQRGIGMMFQNYALFPHMSVAENVAYGLKTRRVPRVERDKRVADALALVKLKGMENRKPRQLSGGQQQRVALARALVINPTVLLLDEPFSALDKSLRTSMQVELREIQRKLGLTTIFVTHDQGEALSMSDRVAVMSEGRIRQLGSPVDVYRSPADPFVAGFVGDNNRLRGQLVSMQAKQATVALGDALVKVPGESLSGLEKSAAVDLFVRPEQFSIVAPEEPCAIKGSVVAQIYQGGHVDLQIECAGERLLVRSPGEQAILRWPMGAPVGIAIQADRCSAFPAA</sequence>
<evidence type="ECO:0000313" key="7">
    <source>
        <dbReference type="EMBL" id="NVL05675.1"/>
    </source>
</evidence>
<dbReference type="AlphaFoldDB" id="A0A973WMC6"/>
<dbReference type="InterPro" id="IPR050093">
    <property type="entry name" value="ABC_SmlMolc_Importer"/>
</dbReference>
<dbReference type="PROSITE" id="PS50893">
    <property type="entry name" value="ABC_TRANSPORTER_2"/>
    <property type="match status" value="1"/>
</dbReference>
<dbReference type="GO" id="GO:0016887">
    <property type="term" value="F:ATP hydrolysis activity"/>
    <property type="evidence" value="ECO:0007669"/>
    <property type="project" value="InterPro"/>
</dbReference>
<dbReference type="InterPro" id="IPR003593">
    <property type="entry name" value="AAA+_ATPase"/>
</dbReference>
<dbReference type="InterPro" id="IPR027417">
    <property type="entry name" value="P-loop_NTPase"/>
</dbReference>
<keyword evidence="3" id="KW-0547">Nucleotide-binding</keyword>
<name>A0A973WMC6_9BRAD</name>
<dbReference type="FunFam" id="3.40.50.300:FF:000425">
    <property type="entry name" value="Probable ABC transporter, ATP-binding subunit"/>
    <property type="match status" value="1"/>
</dbReference>
<dbReference type="InterPro" id="IPR008995">
    <property type="entry name" value="Mo/tungstate-bd_C_term_dom"/>
</dbReference>
<evidence type="ECO:0000256" key="4">
    <source>
        <dbReference type="ARBA" id="ARBA00022840"/>
    </source>
</evidence>
<evidence type="ECO:0000256" key="2">
    <source>
        <dbReference type="ARBA" id="ARBA00022448"/>
    </source>
</evidence>
<evidence type="ECO:0000259" key="6">
    <source>
        <dbReference type="PROSITE" id="PS50893"/>
    </source>
</evidence>
<dbReference type="PROSITE" id="PS00211">
    <property type="entry name" value="ABC_TRANSPORTER_1"/>
    <property type="match status" value="1"/>
</dbReference>
<reference evidence="7" key="1">
    <citation type="submission" date="2020-06" db="EMBL/GenBank/DDBJ databases">
        <title>Whole Genome Sequence of Bradyrhizobium sp. Strain 66S1MB.</title>
        <authorList>
            <person name="Bromfield E."/>
            <person name="Cloutier S."/>
        </authorList>
    </citation>
    <scope>NUCLEOTIDE SEQUENCE</scope>
    <source>
        <strain evidence="7">66S1MB</strain>
    </source>
</reference>
<keyword evidence="2" id="KW-0813">Transport</keyword>
<dbReference type="GO" id="GO:0022857">
    <property type="term" value="F:transmembrane transporter activity"/>
    <property type="evidence" value="ECO:0007669"/>
    <property type="project" value="InterPro"/>
</dbReference>
<gene>
    <name evidence="7" type="ORF">HU230_08090</name>
</gene>
<feature type="domain" description="ABC transporter" evidence="6">
    <location>
        <begin position="15"/>
        <end position="245"/>
    </location>
</feature>
<dbReference type="PANTHER" id="PTHR42781:SF4">
    <property type="entry name" value="SPERMIDINE_PUTRESCINE IMPORT ATP-BINDING PROTEIN POTA"/>
    <property type="match status" value="1"/>
</dbReference>
<dbReference type="Gene3D" id="3.40.50.300">
    <property type="entry name" value="P-loop containing nucleotide triphosphate hydrolases"/>
    <property type="match status" value="1"/>
</dbReference>
<dbReference type="SMART" id="SM00382">
    <property type="entry name" value="AAA"/>
    <property type="match status" value="1"/>
</dbReference>
<keyword evidence="4 7" id="KW-0067">ATP-binding</keyword>
<dbReference type="GO" id="GO:0005524">
    <property type="term" value="F:ATP binding"/>
    <property type="evidence" value="ECO:0007669"/>
    <property type="project" value="UniProtKB-KW"/>
</dbReference>
<dbReference type="PANTHER" id="PTHR42781">
    <property type="entry name" value="SPERMIDINE/PUTRESCINE IMPORT ATP-BINDING PROTEIN POTA"/>
    <property type="match status" value="1"/>
</dbReference>
<evidence type="ECO:0000256" key="1">
    <source>
        <dbReference type="ARBA" id="ARBA00005417"/>
    </source>
</evidence>
<evidence type="ECO:0000256" key="3">
    <source>
        <dbReference type="ARBA" id="ARBA00022741"/>
    </source>
</evidence>
<dbReference type="SUPFAM" id="SSF50331">
    <property type="entry name" value="MOP-like"/>
    <property type="match status" value="1"/>
</dbReference>
<comment type="caution">
    <text evidence="7">The sequence shown here is derived from an EMBL/GenBank/DDBJ whole genome shotgun (WGS) entry which is preliminary data.</text>
</comment>